<dbReference type="InterPro" id="IPR043751">
    <property type="entry name" value="DUF5696"/>
</dbReference>
<keyword evidence="1" id="KW-0812">Transmembrane</keyword>
<reference evidence="2" key="1">
    <citation type="journal article" date="2021" name="PeerJ">
        <title>Extensive microbial diversity within the chicken gut microbiome revealed by metagenomics and culture.</title>
        <authorList>
            <person name="Gilroy R."/>
            <person name="Ravi A."/>
            <person name="Getino M."/>
            <person name="Pursley I."/>
            <person name="Horton D.L."/>
            <person name="Alikhan N.F."/>
            <person name="Baker D."/>
            <person name="Gharbi K."/>
            <person name="Hall N."/>
            <person name="Watson M."/>
            <person name="Adriaenssens E.M."/>
            <person name="Foster-Nyarko E."/>
            <person name="Jarju S."/>
            <person name="Secka A."/>
            <person name="Antonio M."/>
            <person name="Oren A."/>
            <person name="Chaudhuri R.R."/>
            <person name="La Ragione R."/>
            <person name="Hildebrand F."/>
            <person name="Pallen M.J."/>
        </authorList>
    </citation>
    <scope>NUCLEOTIDE SEQUENCE</scope>
    <source>
        <strain evidence="2">CHK172-16539</strain>
    </source>
</reference>
<sequence>MEIKKFIRKNFRLLTYVLLVTFVTIYLFFSTSGSNQKGISEPNNIGNEELVAESNVTEGTEETTESSEEAAVEVPIYDSEADQITLENRPSNITGNPTEIEGHLIVAENTDYQLFLKESNLSIIVREKETGAVMYSTVENPVKSNEKWSNFVSSGVVVEYLVGTNIVYSQADMNSPKVSKKITSQVDGFDAAISFDDLGISFDLRVKINEQGLQVEVPESSIKELDPQYKIGNMYLYPFLGYSKIDEEAGYMLIPDGSGALIALEDHHGQFNQPYSEPVYGTNYGIDDPYVLSLKNNQVTTSQPNMVTAPIFGMIHEDKKFGFIGIIQEGDYNARIEAYPNGAILPYNWITSKFTYRQFFNQSTSKNSGTMVVQQKERNQFDAKIQYNFVKGEEADYVGLAKSYRNYLLENQIITKNTEEQNFKIKLDFLGAEVKQGMVSDKTIAMTTFEDVDLILEKLAKNNVTNIDVVLKGWQEKGIYGGYAQNQFNAETALGGNDSLNYLLKKYESKIPIYLYDDALRFNPATQNSTWFDVVTKLNKRTLTEEVYGSHFSNFNFLQPKESKDLLLKRLNSQLVNGYEGISLDGITNHLFAYYAKGTEYGRNATLDDYTTLMSQVMEHQKMMLHTPIQPFWKYATSFVDTPIASSNYIFEHEAVPFFSIALRGIVTRYSEYGNFTANKSDFKLQLIEQGINPAFLITMKNPSELKNTNSSTIYSSQFDDYKEEIIDLYEELSQVHEAIGDSLIEDYSKNKNQVMVSFTNGKKILLNYGETTEIVDAVEIPPHSYKVVQE</sequence>
<proteinExistence type="predicted"/>
<name>A0A9D2JK66_9ENTE</name>
<protein>
    <submittedName>
        <fullName evidence="2">Uncharacterized protein</fullName>
    </submittedName>
</protein>
<gene>
    <name evidence="2" type="ORF">IAA20_11355</name>
</gene>
<evidence type="ECO:0000313" key="3">
    <source>
        <dbReference type="Proteomes" id="UP000824063"/>
    </source>
</evidence>
<dbReference type="EMBL" id="DXBN01000264">
    <property type="protein sequence ID" value="HIZ54525.1"/>
    <property type="molecule type" value="Genomic_DNA"/>
</dbReference>
<dbReference type="Proteomes" id="UP000824063">
    <property type="component" value="Unassembled WGS sequence"/>
</dbReference>
<comment type="caution">
    <text evidence="2">The sequence shown here is derived from an EMBL/GenBank/DDBJ whole genome shotgun (WGS) entry which is preliminary data.</text>
</comment>
<evidence type="ECO:0000313" key="2">
    <source>
        <dbReference type="EMBL" id="HIZ54525.1"/>
    </source>
</evidence>
<accession>A0A9D2JK66</accession>
<feature type="transmembrane region" description="Helical" evidence="1">
    <location>
        <begin position="12"/>
        <end position="29"/>
    </location>
</feature>
<keyword evidence="1" id="KW-0472">Membrane</keyword>
<keyword evidence="1" id="KW-1133">Transmembrane helix</keyword>
<reference evidence="2" key="2">
    <citation type="submission" date="2021-04" db="EMBL/GenBank/DDBJ databases">
        <authorList>
            <person name="Gilroy R."/>
        </authorList>
    </citation>
    <scope>NUCLEOTIDE SEQUENCE</scope>
    <source>
        <strain evidence="2">CHK172-16539</strain>
    </source>
</reference>
<dbReference type="Pfam" id="PF18952">
    <property type="entry name" value="DUF5696"/>
    <property type="match status" value="1"/>
</dbReference>
<organism evidence="2 3">
    <name type="scientific">Candidatus Enterococcus avicola</name>
    <dbReference type="NCBI Taxonomy" id="2838561"/>
    <lineage>
        <taxon>Bacteria</taxon>
        <taxon>Bacillati</taxon>
        <taxon>Bacillota</taxon>
        <taxon>Bacilli</taxon>
        <taxon>Lactobacillales</taxon>
        <taxon>Enterococcaceae</taxon>
        <taxon>Enterococcus</taxon>
    </lineage>
</organism>
<evidence type="ECO:0000256" key="1">
    <source>
        <dbReference type="SAM" id="Phobius"/>
    </source>
</evidence>
<dbReference type="AlphaFoldDB" id="A0A9D2JK66"/>